<name>A0A9D5B7E4_PEA</name>
<evidence type="ECO:0000256" key="1">
    <source>
        <dbReference type="SAM" id="MobiDB-lite"/>
    </source>
</evidence>
<accession>A0A9D5B7E4</accession>
<feature type="compositionally biased region" description="Basic and acidic residues" evidence="1">
    <location>
        <begin position="52"/>
        <end position="69"/>
    </location>
</feature>
<proteinExistence type="predicted"/>
<feature type="region of interest" description="Disordered" evidence="1">
    <location>
        <begin position="50"/>
        <end position="74"/>
    </location>
</feature>
<comment type="caution">
    <text evidence="2">The sequence shown here is derived from an EMBL/GenBank/DDBJ whole genome shotgun (WGS) entry which is preliminary data.</text>
</comment>
<evidence type="ECO:0000313" key="2">
    <source>
        <dbReference type="EMBL" id="KAI5438322.1"/>
    </source>
</evidence>
<organism evidence="2 3">
    <name type="scientific">Pisum sativum</name>
    <name type="common">Garden pea</name>
    <name type="synonym">Lathyrus oleraceus</name>
    <dbReference type="NCBI Taxonomy" id="3888"/>
    <lineage>
        <taxon>Eukaryota</taxon>
        <taxon>Viridiplantae</taxon>
        <taxon>Streptophyta</taxon>
        <taxon>Embryophyta</taxon>
        <taxon>Tracheophyta</taxon>
        <taxon>Spermatophyta</taxon>
        <taxon>Magnoliopsida</taxon>
        <taxon>eudicotyledons</taxon>
        <taxon>Gunneridae</taxon>
        <taxon>Pentapetalae</taxon>
        <taxon>rosids</taxon>
        <taxon>fabids</taxon>
        <taxon>Fabales</taxon>
        <taxon>Fabaceae</taxon>
        <taxon>Papilionoideae</taxon>
        <taxon>50 kb inversion clade</taxon>
        <taxon>NPAAA clade</taxon>
        <taxon>Hologalegina</taxon>
        <taxon>IRL clade</taxon>
        <taxon>Fabeae</taxon>
        <taxon>Lathyrus</taxon>
    </lineage>
</organism>
<sequence length="136" mass="15362">MASQLVSDVRCQPLLMQYAASYGERGSKQKPFRRQNYGYRRIENSIIQPEESAFKEHKNKKESSQEKGAKRSTNLAQAQKLQRLGISYVATSFLYMVIKVKAFYKGFIGDVASESRMVGIEAPVAEAYFSVPVLPN</sequence>
<dbReference type="Gramene" id="Psat02G0416700-T1">
    <property type="protein sequence ID" value="KAI5438322.1"/>
    <property type="gene ID" value="KIW84_024167"/>
</dbReference>
<dbReference type="AlphaFoldDB" id="A0A9D5B7E4"/>
<dbReference type="Gramene" id="Psat2g144080.1">
    <property type="protein sequence ID" value="Psat2g144080.1.cds1"/>
    <property type="gene ID" value="Psat2g144080"/>
</dbReference>
<gene>
    <name evidence="2" type="ORF">KIW84_024167</name>
</gene>
<dbReference type="Gramene" id="PSAT_LOCUS8540_t1">
    <property type="protein sequence ID" value="CAL5188353.1"/>
    <property type="gene ID" value="PSAT_LOCUS8540"/>
</dbReference>
<dbReference type="OrthoDB" id="1495935at2759"/>
<reference evidence="2 3" key="1">
    <citation type="journal article" date="2022" name="Nat. Genet.">
        <title>Improved pea reference genome and pan-genome highlight genomic features and evolutionary characteristics.</title>
        <authorList>
            <person name="Yang T."/>
            <person name="Liu R."/>
            <person name="Luo Y."/>
            <person name="Hu S."/>
            <person name="Wang D."/>
            <person name="Wang C."/>
            <person name="Pandey M.K."/>
            <person name="Ge S."/>
            <person name="Xu Q."/>
            <person name="Li N."/>
            <person name="Li G."/>
            <person name="Huang Y."/>
            <person name="Saxena R.K."/>
            <person name="Ji Y."/>
            <person name="Li M."/>
            <person name="Yan X."/>
            <person name="He Y."/>
            <person name="Liu Y."/>
            <person name="Wang X."/>
            <person name="Xiang C."/>
            <person name="Varshney R.K."/>
            <person name="Ding H."/>
            <person name="Gao S."/>
            <person name="Zong X."/>
        </authorList>
    </citation>
    <scope>NUCLEOTIDE SEQUENCE [LARGE SCALE GENOMIC DNA]</scope>
    <source>
        <strain evidence="2 3">cv. Zhongwan 6</strain>
    </source>
</reference>
<dbReference type="EMBL" id="JAMSHJ010000002">
    <property type="protein sequence ID" value="KAI5438322.1"/>
    <property type="molecule type" value="Genomic_DNA"/>
</dbReference>
<evidence type="ECO:0000313" key="3">
    <source>
        <dbReference type="Proteomes" id="UP001058974"/>
    </source>
</evidence>
<protein>
    <submittedName>
        <fullName evidence="2">Uncharacterized protein</fullName>
    </submittedName>
</protein>
<dbReference type="Proteomes" id="UP001058974">
    <property type="component" value="Chromosome 2"/>
</dbReference>
<keyword evidence="3" id="KW-1185">Reference proteome</keyword>